<dbReference type="GO" id="GO:0003727">
    <property type="term" value="F:single-stranded RNA binding"/>
    <property type="evidence" value="ECO:0007669"/>
    <property type="project" value="TreeGrafter"/>
</dbReference>
<evidence type="ECO:0000256" key="2">
    <source>
        <dbReference type="ARBA" id="ARBA00022737"/>
    </source>
</evidence>
<dbReference type="Pfam" id="PF23231">
    <property type="entry name" value="HAT_Syf1_CNRKL1_C"/>
    <property type="match status" value="1"/>
</dbReference>
<dbReference type="AlphaFoldDB" id="A0AAF0XX34"/>
<keyword evidence="8" id="KW-1185">Reference proteome</keyword>
<evidence type="ECO:0000256" key="3">
    <source>
        <dbReference type="ARBA" id="ARBA00023242"/>
    </source>
</evidence>
<proteinExistence type="predicted"/>
<dbReference type="SUPFAM" id="SSF48452">
    <property type="entry name" value="TPR-like"/>
    <property type="match status" value="2"/>
</dbReference>
<accession>A0AAF0XX34</accession>
<reference evidence="7" key="1">
    <citation type="journal article" date="2016" name="Nat. Genet.">
        <title>A high-quality carrot genome assembly provides new insights into carotenoid accumulation and asterid genome evolution.</title>
        <authorList>
            <person name="Iorizzo M."/>
            <person name="Ellison S."/>
            <person name="Senalik D."/>
            <person name="Zeng P."/>
            <person name="Satapoomin P."/>
            <person name="Huang J."/>
            <person name="Bowman M."/>
            <person name="Iovene M."/>
            <person name="Sanseverino W."/>
            <person name="Cavagnaro P."/>
            <person name="Yildiz M."/>
            <person name="Macko-Podgorni A."/>
            <person name="Moranska E."/>
            <person name="Grzebelus E."/>
            <person name="Grzebelus D."/>
            <person name="Ashrafi H."/>
            <person name="Zheng Z."/>
            <person name="Cheng S."/>
            <person name="Spooner D."/>
            <person name="Van Deynze A."/>
            <person name="Simon P."/>
        </authorList>
    </citation>
    <scope>NUCLEOTIDE SEQUENCE</scope>
    <source>
        <tissue evidence="7">Leaf</tissue>
    </source>
</reference>
<dbReference type="InterPro" id="IPR003107">
    <property type="entry name" value="HAT"/>
</dbReference>
<feature type="repeat" description="TPR" evidence="4">
    <location>
        <begin position="283"/>
        <end position="316"/>
    </location>
</feature>
<evidence type="ECO:0000256" key="5">
    <source>
        <dbReference type="SAM" id="MobiDB-lite"/>
    </source>
</evidence>
<comment type="subcellular location">
    <subcellularLocation>
        <location evidence="1">Nucleus</location>
    </subcellularLocation>
</comment>
<feature type="compositionally biased region" description="Low complexity" evidence="5">
    <location>
        <begin position="1"/>
        <end position="14"/>
    </location>
</feature>
<dbReference type="PROSITE" id="PS50005">
    <property type="entry name" value="TPR"/>
    <property type="match status" value="1"/>
</dbReference>
<dbReference type="GO" id="GO:0005634">
    <property type="term" value="C:nucleus"/>
    <property type="evidence" value="ECO:0007669"/>
    <property type="project" value="UniProtKB-SubCell"/>
</dbReference>
<dbReference type="KEGG" id="dcr:108203049"/>
<keyword evidence="3" id="KW-0539">Nucleus</keyword>
<dbReference type="Pfam" id="PF13181">
    <property type="entry name" value="TPR_8"/>
    <property type="match status" value="1"/>
</dbReference>
<dbReference type="SMART" id="SM00028">
    <property type="entry name" value="TPR"/>
    <property type="match status" value="10"/>
</dbReference>
<dbReference type="GO" id="GO:0006417">
    <property type="term" value="P:regulation of translation"/>
    <property type="evidence" value="ECO:0007669"/>
    <property type="project" value="TreeGrafter"/>
</dbReference>
<dbReference type="InterPro" id="IPR055430">
    <property type="entry name" value="HAT_Syf1_CNRKL1_C"/>
</dbReference>
<dbReference type="InterPro" id="IPR019734">
    <property type="entry name" value="TPR_rpt"/>
</dbReference>
<feature type="region of interest" description="Disordered" evidence="5">
    <location>
        <begin position="1"/>
        <end position="65"/>
    </location>
</feature>
<dbReference type="PANTHER" id="PTHR44917">
    <property type="entry name" value="PROTEIN HIGH CHLOROPHYLL FLUORESCENT 107"/>
    <property type="match status" value="1"/>
</dbReference>
<dbReference type="GO" id="GO:0003729">
    <property type="term" value="F:mRNA binding"/>
    <property type="evidence" value="ECO:0007669"/>
    <property type="project" value="InterPro"/>
</dbReference>
<dbReference type="FunFam" id="1.25.40.10:FF:001264">
    <property type="entry name" value="High chlorophyll fluorescent 107"/>
    <property type="match status" value="1"/>
</dbReference>
<keyword evidence="4" id="KW-0802">TPR repeat</keyword>
<dbReference type="PANTHER" id="PTHR44917:SF1">
    <property type="entry name" value="PROTEIN HIGH CHLOROPHYLL FLUORESCENT 107"/>
    <property type="match status" value="1"/>
</dbReference>
<organism evidence="7 8">
    <name type="scientific">Daucus carota subsp. sativus</name>
    <name type="common">Carrot</name>
    <dbReference type="NCBI Taxonomy" id="79200"/>
    <lineage>
        <taxon>Eukaryota</taxon>
        <taxon>Viridiplantae</taxon>
        <taxon>Streptophyta</taxon>
        <taxon>Embryophyta</taxon>
        <taxon>Tracheophyta</taxon>
        <taxon>Spermatophyta</taxon>
        <taxon>Magnoliopsida</taxon>
        <taxon>eudicotyledons</taxon>
        <taxon>Gunneridae</taxon>
        <taxon>Pentapetalae</taxon>
        <taxon>asterids</taxon>
        <taxon>campanulids</taxon>
        <taxon>Apiales</taxon>
        <taxon>Apiaceae</taxon>
        <taxon>Apioideae</taxon>
        <taxon>Scandiceae</taxon>
        <taxon>Daucinae</taxon>
        <taxon>Daucus</taxon>
        <taxon>Daucus sect. Daucus</taxon>
    </lineage>
</organism>
<gene>
    <name evidence="7" type="ORF">DCAR_0935399</name>
</gene>
<name>A0AAF0XX34_DAUCS</name>
<dbReference type="EMBL" id="CP093351">
    <property type="protein sequence ID" value="WOH15853.1"/>
    <property type="molecule type" value="Genomic_DNA"/>
</dbReference>
<dbReference type="GO" id="GO:0009507">
    <property type="term" value="C:chloroplast"/>
    <property type="evidence" value="ECO:0007669"/>
    <property type="project" value="TreeGrafter"/>
</dbReference>
<dbReference type="Proteomes" id="UP000077755">
    <property type="component" value="Chromosome 9"/>
</dbReference>
<keyword evidence="2" id="KW-0677">Repeat</keyword>
<dbReference type="InterPro" id="IPR044624">
    <property type="entry name" value="Mbb1-like"/>
</dbReference>
<evidence type="ECO:0000313" key="8">
    <source>
        <dbReference type="Proteomes" id="UP000077755"/>
    </source>
</evidence>
<dbReference type="InterPro" id="IPR011990">
    <property type="entry name" value="TPR-like_helical_dom_sf"/>
</dbReference>
<dbReference type="GO" id="GO:0006397">
    <property type="term" value="P:mRNA processing"/>
    <property type="evidence" value="ECO:0007669"/>
    <property type="project" value="InterPro"/>
</dbReference>
<dbReference type="Gene3D" id="1.25.40.10">
    <property type="entry name" value="Tetratricopeptide repeat domain"/>
    <property type="match status" value="2"/>
</dbReference>
<evidence type="ECO:0000256" key="1">
    <source>
        <dbReference type="ARBA" id="ARBA00004123"/>
    </source>
</evidence>
<dbReference type="SMART" id="SM00386">
    <property type="entry name" value="HAT"/>
    <property type="match status" value="9"/>
</dbReference>
<feature type="domain" description="Pre-mRNA-splicing factor Syf1/CRNKL1-like C-terminal HAT-repeats" evidence="6">
    <location>
        <begin position="291"/>
        <end position="456"/>
    </location>
</feature>
<reference evidence="7" key="2">
    <citation type="submission" date="2022-03" db="EMBL/GenBank/DDBJ databases">
        <title>Draft title - Genomic analysis of global carrot germplasm unveils the trajectory of domestication and the origin of high carotenoid orange carrot.</title>
        <authorList>
            <person name="Iorizzo M."/>
            <person name="Ellison S."/>
            <person name="Senalik D."/>
            <person name="Macko-Podgorni A."/>
            <person name="Grzebelus D."/>
            <person name="Bostan H."/>
            <person name="Rolling W."/>
            <person name="Curaba J."/>
            <person name="Simon P."/>
        </authorList>
    </citation>
    <scope>NUCLEOTIDE SEQUENCE</scope>
    <source>
        <tissue evidence="7">Leaf</tissue>
    </source>
</reference>
<evidence type="ECO:0000313" key="7">
    <source>
        <dbReference type="EMBL" id="WOH15853.1"/>
    </source>
</evidence>
<evidence type="ECO:0000259" key="6">
    <source>
        <dbReference type="Pfam" id="PF23231"/>
    </source>
</evidence>
<evidence type="ECO:0000256" key="4">
    <source>
        <dbReference type="PROSITE-ProRule" id="PRU00339"/>
    </source>
</evidence>
<protein>
    <recommendedName>
        <fullName evidence="6">Pre-mRNA-splicing factor Syf1/CRNKL1-like C-terminal HAT-repeats domain-containing protein</fullName>
    </recommendedName>
</protein>
<sequence length="636" mass="72455">MKLFSSSTSSNPSNLTIFLPKQTPSPSKLLIPTPFKPIHSKPPFHTLSAHESSSSLQEPKASTELFSEDKDKLNEEIRASRQSLEELLVVRRPVMDSLVEDEEEEDEEEEGLSSVDASLAKFAKKVAFFEPERVESREERPLVVNLDLALYRAKVLGRNFRYQEAEELLQKCIYKWPEDGRSYVALGKIYNKQSKANEARSVYEKGCQATQGENAYIWQCWAVLENKMGNIRKARDLFDAATVADKKHVAAWHGWAVLELKAGNIKKARNLLGKGLKYCGKNEYIYQTLAMLEAKANRFEQARYLFRQATKCNPKSCASWLAWAQVEAQQGNNIVARKIFEKAVQASPKNRFAWHVWGVFETNQGNVDQGRKLFKIGHALNPRDPVLLQSLALLEYKYSTANLARVLFIRASELDPRHQPVWIAWGWMEWKEGNIDTARELYQKALSINSASESAARCLQAWGVLEQRAGNLSAARRLFRSSLNINSQSYVTWMTWASLEEDQGNATRAEEIRDLYFQQRTEIVDDASWVMGVFDIIDPAIDSIKRLLNIDQNSYYKATNFDDISSIKEESSGFSTDLVSGSGFELDTFIRGKLSLDPSRLDIMLERTFQNRVSGNANSSRIWKRSSKKLANDPRQ</sequence>